<sequence length="179" mass="19931">MPPPSATKTVQKTYQTFREIHGVVVSAGLIDKTVKVLVGGQRWNKFIKKHFNEPKTHLVHDPCNSLRQGDVVAITPGWRTSKTKRHVVKHIIAPGSGTAIGDRPPIPTWEELHAEAEAKRSEKLDRRALKLAVAKAETKYEMVRRNAVAIGKQLAQQTRIIQERAAARLARAQKEGGEV</sequence>
<gene>
    <name evidence="4" type="ORF">QBC42DRAFT_220944</name>
</gene>
<reference evidence="4" key="1">
    <citation type="journal article" date="2023" name="Mol. Phylogenet. Evol.">
        <title>Genome-scale phylogeny and comparative genomics of the fungal order Sordariales.</title>
        <authorList>
            <person name="Hensen N."/>
            <person name="Bonometti L."/>
            <person name="Westerberg I."/>
            <person name="Brannstrom I.O."/>
            <person name="Guillou S."/>
            <person name="Cros-Aarteil S."/>
            <person name="Calhoun S."/>
            <person name="Haridas S."/>
            <person name="Kuo A."/>
            <person name="Mondo S."/>
            <person name="Pangilinan J."/>
            <person name="Riley R."/>
            <person name="LaButti K."/>
            <person name="Andreopoulos B."/>
            <person name="Lipzen A."/>
            <person name="Chen C."/>
            <person name="Yan M."/>
            <person name="Daum C."/>
            <person name="Ng V."/>
            <person name="Clum A."/>
            <person name="Steindorff A."/>
            <person name="Ohm R.A."/>
            <person name="Martin F."/>
            <person name="Silar P."/>
            <person name="Natvig D.O."/>
            <person name="Lalanne C."/>
            <person name="Gautier V."/>
            <person name="Ament-Velasquez S.L."/>
            <person name="Kruys A."/>
            <person name="Hutchinson M.I."/>
            <person name="Powell A.J."/>
            <person name="Barry K."/>
            <person name="Miller A.N."/>
            <person name="Grigoriev I.V."/>
            <person name="Debuchy R."/>
            <person name="Gladieux P."/>
            <person name="Hiltunen Thoren M."/>
            <person name="Johannesson H."/>
        </authorList>
    </citation>
    <scope>NUCLEOTIDE SEQUENCE</scope>
    <source>
        <strain evidence="4">PSN324</strain>
    </source>
</reference>
<evidence type="ECO:0000256" key="3">
    <source>
        <dbReference type="ARBA" id="ARBA00023274"/>
    </source>
</evidence>
<dbReference type="GO" id="GO:0006412">
    <property type="term" value="P:translation"/>
    <property type="evidence" value="ECO:0007669"/>
    <property type="project" value="InterPro"/>
</dbReference>
<comment type="caution">
    <text evidence="4">The sequence shown here is derived from an EMBL/GenBank/DDBJ whole genome shotgun (WGS) entry which is preliminary data.</text>
</comment>
<reference evidence="4" key="2">
    <citation type="submission" date="2023-06" db="EMBL/GenBank/DDBJ databases">
        <authorList>
            <consortium name="Lawrence Berkeley National Laboratory"/>
            <person name="Mondo S.J."/>
            <person name="Hensen N."/>
            <person name="Bonometti L."/>
            <person name="Westerberg I."/>
            <person name="Brannstrom I.O."/>
            <person name="Guillou S."/>
            <person name="Cros-Aarteil S."/>
            <person name="Calhoun S."/>
            <person name="Haridas S."/>
            <person name="Kuo A."/>
            <person name="Pangilinan J."/>
            <person name="Riley R."/>
            <person name="Labutti K."/>
            <person name="Andreopoulos B."/>
            <person name="Lipzen A."/>
            <person name="Chen C."/>
            <person name="Yanf M."/>
            <person name="Daum C."/>
            <person name="Ng V."/>
            <person name="Clum A."/>
            <person name="Steindorff A."/>
            <person name="Ohm R."/>
            <person name="Martin F."/>
            <person name="Silar P."/>
            <person name="Natvig D."/>
            <person name="Lalanne C."/>
            <person name="Gautier V."/>
            <person name="Ament-Velasquez S.L."/>
            <person name="Kruys A."/>
            <person name="Hutchinson M.I."/>
            <person name="Powell A.J."/>
            <person name="Barry K."/>
            <person name="Miller A.N."/>
            <person name="Grigoriev I.V."/>
            <person name="Debuchy R."/>
            <person name="Gladieux P."/>
            <person name="Thoren M.H."/>
            <person name="Johannesson H."/>
        </authorList>
    </citation>
    <scope>NUCLEOTIDE SEQUENCE</scope>
    <source>
        <strain evidence="4">PSN324</strain>
    </source>
</reference>
<dbReference type="EMBL" id="MU864950">
    <property type="protein sequence ID" value="KAK4464212.1"/>
    <property type="molecule type" value="Genomic_DNA"/>
</dbReference>
<dbReference type="AlphaFoldDB" id="A0AAV9HXI1"/>
<evidence type="ECO:0000313" key="4">
    <source>
        <dbReference type="EMBL" id="KAK4464212.1"/>
    </source>
</evidence>
<keyword evidence="3" id="KW-0687">Ribonucleoprotein</keyword>
<keyword evidence="2" id="KW-0689">Ribosomal protein</keyword>
<evidence type="ECO:0000256" key="1">
    <source>
        <dbReference type="ARBA" id="ARBA00010254"/>
    </source>
</evidence>
<dbReference type="GO" id="GO:1990904">
    <property type="term" value="C:ribonucleoprotein complex"/>
    <property type="evidence" value="ECO:0007669"/>
    <property type="project" value="UniProtKB-KW"/>
</dbReference>
<protein>
    <recommendedName>
        <fullName evidence="6">Ribosomal protein S17</fullName>
    </recommendedName>
</protein>
<dbReference type="SUPFAM" id="SSF50249">
    <property type="entry name" value="Nucleic acid-binding proteins"/>
    <property type="match status" value="1"/>
</dbReference>
<evidence type="ECO:0008006" key="6">
    <source>
        <dbReference type="Google" id="ProtNLM"/>
    </source>
</evidence>
<evidence type="ECO:0000256" key="2">
    <source>
        <dbReference type="ARBA" id="ARBA00022980"/>
    </source>
</evidence>
<comment type="similarity">
    <text evidence="1">Belongs to the universal ribosomal protein uS17 family.</text>
</comment>
<dbReference type="InterPro" id="IPR000266">
    <property type="entry name" value="Ribosomal_uS17"/>
</dbReference>
<dbReference type="GO" id="GO:0003735">
    <property type="term" value="F:structural constituent of ribosome"/>
    <property type="evidence" value="ECO:0007669"/>
    <property type="project" value="InterPro"/>
</dbReference>
<name>A0AAV9HXI1_9PEZI</name>
<dbReference type="Pfam" id="PF00366">
    <property type="entry name" value="Ribosomal_S17"/>
    <property type="match status" value="1"/>
</dbReference>
<keyword evidence="5" id="KW-1185">Reference proteome</keyword>
<dbReference type="InterPro" id="IPR012340">
    <property type="entry name" value="NA-bd_OB-fold"/>
</dbReference>
<proteinExistence type="inferred from homology"/>
<dbReference type="Gene3D" id="2.40.50.140">
    <property type="entry name" value="Nucleic acid-binding proteins"/>
    <property type="match status" value="1"/>
</dbReference>
<organism evidence="4 5">
    <name type="scientific">Cladorrhinum samala</name>
    <dbReference type="NCBI Taxonomy" id="585594"/>
    <lineage>
        <taxon>Eukaryota</taxon>
        <taxon>Fungi</taxon>
        <taxon>Dikarya</taxon>
        <taxon>Ascomycota</taxon>
        <taxon>Pezizomycotina</taxon>
        <taxon>Sordariomycetes</taxon>
        <taxon>Sordariomycetidae</taxon>
        <taxon>Sordariales</taxon>
        <taxon>Podosporaceae</taxon>
        <taxon>Cladorrhinum</taxon>
    </lineage>
</organism>
<dbReference type="GO" id="GO:0005840">
    <property type="term" value="C:ribosome"/>
    <property type="evidence" value="ECO:0007669"/>
    <property type="project" value="UniProtKB-KW"/>
</dbReference>
<evidence type="ECO:0000313" key="5">
    <source>
        <dbReference type="Proteomes" id="UP001321749"/>
    </source>
</evidence>
<dbReference type="Proteomes" id="UP001321749">
    <property type="component" value="Unassembled WGS sequence"/>
</dbReference>
<accession>A0AAV9HXI1</accession>